<gene>
    <name evidence="2" type="primary">meaB</name>
    <name evidence="2" type="ORF">IC612_08530</name>
</gene>
<sequence length="326" mass="36335">MEFSIEQLYHGILKGDRRSLARGITLIESVHPTHRVLADQLLDKIAPRAGNSLRIGITGVPGAGKSTFIEQFGMSAIQKGHKVAVLAVDPSSNINKGSLLGDKTRMELLSREEKAFIRPSPTSGFLGGVANATFETMLLCEAAGYDIVLIETVGVGQSEVMVSQMCDVFLLISLIGAGDELQGIKKGIMEMVDIIFINKVQESNLQAARKARAELIHALQFLRRENTWKVPVLLGSALNEKDVLNVWKSVEEFSSHKKDEGFFYEHRKRQAEDRFEFWVNNLIIDKAKQSNALSENFDKQRAKASSMLTNPSSQARRFVEELFRDL</sequence>
<organism evidence="2 3">
    <name type="scientific">Planobacterium oryzisoli</name>
    <dbReference type="NCBI Taxonomy" id="2771435"/>
    <lineage>
        <taxon>Bacteria</taxon>
        <taxon>Pseudomonadati</taxon>
        <taxon>Bacteroidota</taxon>
        <taxon>Flavobacteriia</taxon>
        <taxon>Flavobacteriales</taxon>
        <taxon>Weeksellaceae</taxon>
        <taxon>Chryseobacterium group</taxon>
        <taxon>Chryseobacterium</taxon>
    </lineage>
</organism>
<dbReference type="InterPro" id="IPR027417">
    <property type="entry name" value="P-loop_NTPase"/>
</dbReference>
<dbReference type="SUPFAM" id="SSF52540">
    <property type="entry name" value="P-loop containing nucleoside triphosphate hydrolases"/>
    <property type="match status" value="1"/>
</dbReference>
<comment type="caution">
    <text evidence="2">The sequence shown here is derived from an EMBL/GenBank/DDBJ whole genome shotgun (WGS) entry which is preliminary data.</text>
</comment>
<dbReference type="GO" id="GO:0005737">
    <property type="term" value="C:cytoplasm"/>
    <property type="evidence" value="ECO:0007669"/>
    <property type="project" value="TreeGrafter"/>
</dbReference>
<dbReference type="Pfam" id="PF03308">
    <property type="entry name" value="MeaB"/>
    <property type="match status" value="1"/>
</dbReference>
<evidence type="ECO:0000313" key="2">
    <source>
        <dbReference type="EMBL" id="MBF5027839.1"/>
    </source>
</evidence>
<comment type="similarity">
    <text evidence="1">Belongs to the SIMIBI class G3E GTPase family. ArgK/MeaB subfamily.</text>
</comment>
<dbReference type="RefSeq" id="WP_194739765.1">
    <property type="nucleotide sequence ID" value="NZ_JADKYY010000011.1"/>
</dbReference>
<dbReference type="NCBIfam" id="NF006958">
    <property type="entry name" value="PRK09435.1"/>
    <property type="match status" value="1"/>
</dbReference>
<reference evidence="2" key="1">
    <citation type="submission" date="2020-11" db="EMBL/GenBank/DDBJ databases">
        <title>Genome seq and assembly of Planobacterium sp.</title>
        <authorList>
            <person name="Chhetri G."/>
        </authorList>
    </citation>
    <scope>NUCLEOTIDE SEQUENCE</scope>
    <source>
        <strain evidence="2">GCR5</strain>
    </source>
</reference>
<dbReference type="CDD" id="cd03114">
    <property type="entry name" value="MMAA-like"/>
    <property type="match status" value="1"/>
</dbReference>
<evidence type="ECO:0000256" key="1">
    <source>
        <dbReference type="ARBA" id="ARBA00009625"/>
    </source>
</evidence>
<dbReference type="AlphaFoldDB" id="A0A930YWQ8"/>
<keyword evidence="2" id="KW-0378">Hydrolase</keyword>
<accession>A0A930YWQ8</accession>
<evidence type="ECO:0000313" key="3">
    <source>
        <dbReference type="Proteomes" id="UP000694480"/>
    </source>
</evidence>
<dbReference type="EC" id="3.6.5.-" evidence="2"/>
<protein>
    <submittedName>
        <fullName evidence="2">Methylmalonyl Co-A mutase-associated GTPase MeaB</fullName>
        <ecNumber evidence="2">3.6.5.-</ecNumber>
    </submittedName>
</protein>
<keyword evidence="3" id="KW-1185">Reference proteome</keyword>
<dbReference type="InterPro" id="IPR005129">
    <property type="entry name" value="GTPase_ArgK"/>
</dbReference>
<name>A0A930YWQ8_9FLAO</name>
<dbReference type="GO" id="GO:0005525">
    <property type="term" value="F:GTP binding"/>
    <property type="evidence" value="ECO:0007669"/>
    <property type="project" value="InterPro"/>
</dbReference>
<dbReference type="PANTHER" id="PTHR23408:SF3">
    <property type="entry name" value="METHYLMALONIC ACIDURIA TYPE A PROTEIN, MITOCHONDRIAL"/>
    <property type="match status" value="1"/>
</dbReference>
<dbReference type="Gene3D" id="3.40.50.300">
    <property type="entry name" value="P-loop containing nucleotide triphosphate hydrolases"/>
    <property type="match status" value="1"/>
</dbReference>
<proteinExistence type="inferred from homology"/>
<dbReference type="Gene3D" id="1.20.5.170">
    <property type="match status" value="1"/>
</dbReference>
<dbReference type="Proteomes" id="UP000694480">
    <property type="component" value="Unassembled WGS sequence"/>
</dbReference>
<dbReference type="EMBL" id="JADKYY010000011">
    <property type="protein sequence ID" value="MBF5027839.1"/>
    <property type="molecule type" value="Genomic_DNA"/>
</dbReference>
<dbReference type="GO" id="GO:0003924">
    <property type="term" value="F:GTPase activity"/>
    <property type="evidence" value="ECO:0007669"/>
    <property type="project" value="InterPro"/>
</dbReference>
<dbReference type="PANTHER" id="PTHR23408">
    <property type="entry name" value="METHYLMALONYL-COA MUTASE"/>
    <property type="match status" value="1"/>
</dbReference>
<dbReference type="NCBIfam" id="TIGR00750">
    <property type="entry name" value="lao"/>
    <property type="match status" value="1"/>
</dbReference>